<organism evidence="1 2">
    <name type="scientific">Aerosakkonema funiforme FACHB-1375</name>
    <dbReference type="NCBI Taxonomy" id="2949571"/>
    <lineage>
        <taxon>Bacteria</taxon>
        <taxon>Bacillati</taxon>
        <taxon>Cyanobacteriota</taxon>
        <taxon>Cyanophyceae</taxon>
        <taxon>Oscillatoriophycideae</taxon>
        <taxon>Aerosakkonematales</taxon>
        <taxon>Aerosakkonemataceae</taxon>
        <taxon>Aerosakkonema</taxon>
    </lineage>
</organism>
<gene>
    <name evidence="1" type="ORF">H6G03_04570</name>
</gene>
<reference evidence="1" key="2">
    <citation type="submission" date="2020-08" db="EMBL/GenBank/DDBJ databases">
        <authorList>
            <person name="Chen M."/>
            <person name="Teng W."/>
            <person name="Zhao L."/>
            <person name="Hu C."/>
            <person name="Zhou Y."/>
            <person name="Han B."/>
            <person name="Song L."/>
            <person name="Shu W."/>
        </authorList>
    </citation>
    <scope>NUCLEOTIDE SEQUENCE</scope>
    <source>
        <strain evidence="1">FACHB-1375</strain>
    </source>
</reference>
<proteinExistence type="predicted"/>
<keyword evidence="2" id="KW-1185">Reference proteome</keyword>
<accession>A0A926VD78</accession>
<sequence length="260" mass="27635">MMMSLKELAIDFTEARIITPAVSAVPVQTANFYCVRSLSEAYSDGVSKQDTGTLNNVLSTNSSAKVTAEHRSGGRSCAETFCNAAMGMLGAYAKAVTNDTYYSELVAIAFSSAYFHDTIAVRSNNLGIGSPVTLIFSQVVAGAFEMGEGESQGTVHSTFRIDNELLCYASNIDSQPNTTQTSDSQILVVNTTVGSTINICGRLDAIVQVHNGGSIVADYSNTTTFYADSQTPEVILVSASGHDYSSMMPGCDRLSRSWSA</sequence>
<dbReference type="AlphaFoldDB" id="A0A926VD78"/>
<protein>
    <submittedName>
        <fullName evidence="1">Uncharacterized protein</fullName>
    </submittedName>
</protein>
<name>A0A926VD78_9CYAN</name>
<dbReference type="EMBL" id="JACJPW010000008">
    <property type="protein sequence ID" value="MBD2180389.1"/>
    <property type="molecule type" value="Genomic_DNA"/>
</dbReference>
<dbReference type="RefSeq" id="WP_190462543.1">
    <property type="nucleotide sequence ID" value="NZ_JACJPW010000008.1"/>
</dbReference>
<evidence type="ECO:0000313" key="1">
    <source>
        <dbReference type="EMBL" id="MBD2180389.1"/>
    </source>
</evidence>
<dbReference type="Proteomes" id="UP000641646">
    <property type="component" value="Unassembled WGS sequence"/>
</dbReference>
<evidence type="ECO:0000313" key="2">
    <source>
        <dbReference type="Proteomes" id="UP000641646"/>
    </source>
</evidence>
<comment type="caution">
    <text evidence="1">The sequence shown here is derived from an EMBL/GenBank/DDBJ whole genome shotgun (WGS) entry which is preliminary data.</text>
</comment>
<reference evidence="1" key="1">
    <citation type="journal article" date="2015" name="ISME J.">
        <title>Draft Genome Sequence of Streptomyces incarnatus NRRL8089, which Produces the Nucleoside Antibiotic Sinefungin.</title>
        <authorList>
            <person name="Oshima K."/>
            <person name="Hattori M."/>
            <person name="Shimizu H."/>
            <person name="Fukuda K."/>
            <person name="Nemoto M."/>
            <person name="Inagaki K."/>
            <person name="Tamura T."/>
        </authorList>
    </citation>
    <scope>NUCLEOTIDE SEQUENCE</scope>
    <source>
        <strain evidence="1">FACHB-1375</strain>
    </source>
</reference>